<organism evidence="2 3">
    <name type="scientific">Sphaeroforma arctica JP610</name>
    <dbReference type="NCBI Taxonomy" id="667725"/>
    <lineage>
        <taxon>Eukaryota</taxon>
        <taxon>Ichthyosporea</taxon>
        <taxon>Ichthyophonida</taxon>
        <taxon>Sphaeroforma</taxon>
    </lineage>
</organism>
<evidence type="ECO:0000313" key="2">
    <source>
        <dbReference type="EMBL" id="KNC71169.1"/>
    </source>
</evidence>
<dbReference type="EMBL" id="KQ249362">
    <property type="protein sequence ID" value="KNC71169.1"/>
    <property type="molecule type" value="Genomic_DNA"/>
</dbReference>
<protein>
    <recommendedName>
        <fullName evidence="4">Amino acid transporter transmembrane domain-containing protein</fullName>
    </recommendedName>
</protein>
<reference evidence="2 3" key="1">
    <citation type="submission" date="2011-02" db="EMBL/GenBank/DDBJ databases">
        <title>The Genome Sequence of Sphaeroforma arctica JP610.</title>
        <authorList>
            <consortium name="The Broad Institute Genome Sequencing Platform"/>
            <person name="Russ C."/>
            <person name="Cuomo C."/>
            <person name="Young S.K."/>
            <person name="Zeng Q."/>
            <person name="Gargeya S."/>
            <person name="Alvarado L."/>
            <person name="Berlin A."/>
            <person name="Chapman S.B."/>
            <person name="Chen Z."/>
            <person name="Freedman E."/>
            <person name="Gellesch M."/>
            <person name="Goldberg J."/>
            <person name="Griggs A."/>
            <person name="Gujja S."/>
            <person name="Heilman E."/>
            <person name="Heiman D."/>
            <person name="Howarth C."/>
            <person name="Mehta T."/>
            <person name="Neiman D."/>
            <person name="Pearson M."/>
            <person name="Roberts A."/>
            <person name="Saif S."/>
            <person name="Shea T."/>
            <person name="Shenoy N."/>
            <person name="Sisk P."/>
            <person name="Stolte C."/>
            <person name="Sykes S."/>
            <person name="White J."/>
            <person name="Yandava C."/>
            <person name="Burger G."/>
            <person name="Gray M.W."/>
            <person name="Holland P.W.H."/>
            <person name="King N."/>
            <person name="Lang F.B.F."/>
            <person name="Roger A.J."/>
            <person name="Ruiz-Trillo I."/>
            <person name="Haas B."/>
            <person name="Nusbaum C."/>
            <person name="Birren B."/>
        </authorList>
    </citation>
    <scope>NUCLEOTIDE SEQUENCE [LARGE SCALE GENOMIC DNA]</scope>
    <source>
        <strain evidence="2 3">JP610</strain>
    </source>
</reference>
<feature type="transmembrane region" description="Helical" evidence="1">
    <location>
        <begin position="64"/>
        <end position="89"/>
    </location>
</feature>
<keyword evidence="1" id="KW-1133">Transmembrane helix</keyword>
<keyword evidence="1" id="KW-0812">Transmembrane</keyword>
<accession>A0A0L0F3J0</accession>
<dbReference type="GeneID" id="25916800"/>
<gene>
    <name evidence="2" type="ORF">SARC_16296</name>
</gene>
<evidence type="ECO:0000256" key="1">
    <source>
        <dbReference type="SAM" id="Phobius"/>
    </source>
</evidence>
<dbReference type="PROSITE" id="PS51257">
    <property type="entry name" value="PROKAR_LIPOPROTEIN"/>
    <property type="match status" value="1"/>
</dbReference>
<feature type="transmembrane region" description="Helical" evidence="1">
    <location>
        <begin position="12"/>
        <end position="35"/>
    </location>
</feature>
<dbReference type="Proteomes" id="UP000054560">
    <property type="component" value="Unassembled WGS sequence"/>
</dbReference>
<name>A0A0L0F3J0_9EUKA</name>
<sequence>MKRKAHVHTVFGAALISTTLMYVVMALSCALYFGAKANASINLNWASFRYGYSPAEALPLWGSLLNMAVIIFPALDTFSVYPLIAITLGSSLEYIVKKMSLAAG</sequence>
<dbReference type="AlphaFoldDB" id="A0A0L0F3J0"/>
<dbReference type="OrthoDB" id="294541at2759"/>
<keyword evidence="3" id="KW-1185">Reference proteome</keyword>
<dbReference type="RefSeq" id="XP_014145071.1">
    <property type="nucleotide sequence ID" value="XM_014289596.1"/>
</dbReference>
<evidence type="ECO:0000313" key="3">
    <source>
        <dbReference type="Proteomes" id="UP000054560"/>
    </source>
</evidence>
<keyword evidence="1" id="KW-0472">Membrane</keyword>
<proteinExistence type="predicted"/>
<evidence type="ECO:0008006" key="4">
    <source>
        <dbReference type="Google" id="ProtNLM"/>
    </source>
</evidence>
<feature type="non-terminal residue" evidence="2">
    <location>
        <position position="104"/>
    </location>
</feature>